<evidence type="ECO:0000313" key="9">
    <source>
        <dbReference type="EMBL" id="MBP1853402.1"/>
    </source>
</evidence>
<evidence type="ECO:0000256" key="3">
    <source>
        <dbReference type="ARBA" id="ARBA00007931"/>
    </source>
</evidence>
<comment type="similarity">
    <text evidence="3">Belongs to the peptidase M50B family.</text>
</comment>
<comment type="caution">
    <text evidence="9">The sequence shown here is derived from an EMBL/GenBank/DDBJ whole genome shotgun (WGS) entry which is preliminary data.</text>
</comment>
<dbReference type="PANTHER" id="PTHR13325:SF3">
    <property type="entry name" value="MEMBRANE-BOUND TRANSCRIPTION FACTOR SITE-2 PROTEASE"/>
    <property type="match status" value="1"/>
</dbReference>
<evidence type="ECO:0000256" key="1">
    <source>
        <dbReference type="ARBA" id="ARBA00001947"/>
    </source>
</evidence>
<evidence type="ECO:0000259" key="8">
    <source>
        <dbReference type="Pfam" id="PF02163"/>
    </source>
</evidence>
<keyword evidence="5 7" id="KW-1133">Transmembrane helix</keyword>
<dbReference type="Proteomes" id="UP000759443">
    <property type="component" value="Unassembled WGS sequence"/>
</dbReference>
<evidence type="ECO:0000256" key="6">
    <source>
        <dbReference type="ARBA" id="ARBA00023136"/>
    </source>
</evidence>
<accession>A0ABS4E630</accession>
<proteinExistence type="inferred from homology"/>
<comment type="cofactor">
    <cofactor evidence="1">
        <name>Zn(2+)</name>
        <dbReference type="ChEBI" id="CHEBI:29105"/>
    </cofactor>
</comment>
<keyword evidence="4 7" id="KW-0812">Transmembrane</keyword>
<evidence type="ECO:0000256" key="2">
    <source>
        <dbReference type="ARBA" id="ARBA00004127"/>
    </source>
</evidence>
<keyword evidence="10" id="KW-1185">Reference proteome</keyword>
<evidence type="ECO:0000256" key="7">
    <source>
        <dbReference type="SAM" id="Phobius"/>
    </source>
</evidence>
<feature type="transmembrane region" description="Helical" evidence="7">
    <location>
        <begin position="389"/>
        <end position="406"/>
    </location>
</feature>
<organism evidence="9 10">
    <name type="scientific">Rhizobium halophytocola</name>
    <dbReference type="NCBI Taxonomy" id="735519"/>
    <lineage>
        <taxon>Bacteria</taxon>
        <taxon>Pseudomonadati</taxon>
        <taxon>Pseudomonadota</taxon>
        <taxon>Alphaproteobacteria</taxon>
        <taxon>Hyphomicrobiales</taxon>
        <taxon>Rhizobiaceae</taxon>
        <taxon>Rhizobium/Agrobacterium group</taxon>
        <taxon>Rhizobium</taxon>
    </lineage>
</organism>
<dbReference type="InterPro" id="IPR001193">
    <property type="entry name" value="MBTPS2"/>
</dbReference>
<feature type="domain" description="Peptidase M50" evidence="8">
    <location>
        <begin position="168"/>
        <end position="279"/>
    </location>
</feature>
<reference evidence="9 10" key="1">
    <citation type="submission" date="2021-03" db="EMBL/GenBank/DDBJ databases">
        <title>Genomic Encyclopedia of Type Strains, Phase IV (KMG-IV): sequencing the most valuable type-strain genomes for metagenomic binning, comparative biology and taxonomic classification.</title>
        <authorList>
            <person name="Goeker M."/>
        </authorList>
    </citation>
    <scope>NUCLEOTIDE SEQUENCE [LARGE SCALE GENOMIC DNA]</scope>
    <source>
        <strain evidence="9 10">DSM 21600</strain>
    </source>
</reference>
<dbReference type="EMBL" id="JAGGJU010000018">
    <property type="protein sequence ID" value="MBP1853402.1"/>
    <property type="molecule type" value="Genomic_DNA"/>
</dbReference>
<feature type="transmembrane region" description="Helical" evidence="7">
    <location>
        <begin position="346"/>
        <end position="369"/>
    </location>
</feature>
<dbReference type="Pfam" id="PF02163">
    <property type="entry name" value="Peptidase_M50"/>
    <property type="match status" value="1"/>
</dbReference>
<name>A0ABS4E630_9HYPH</name>
<feature type="transmembrane region" description="Helical" evidence="7">
    <location>
        <begin position="217"/>
        <end position="238"/>
    </location>
</feature>
<protein>
    <recommendedName>
        <fullName evidence="8">Peptidase M50 domain-containing protein</fullName>
    </recommendedName>
</protein>
<gene>
    <name evidence="9" type="ORF">J2Z17_004863</name>
</gene>
<dbReference type="PANTHER" id="PTHR13325">
    <property type="entry name" value="PROTEASE M50 MEMBRANE-BOUND TRANSCRIPTION FACTOR SITE 2 PROTEASE"/>
    <property type="match status" value="1"/>
</dbReference>
<keyword evidence="6 7" id="KW-0472">Membrane</keyword>
<evidence type="ECO:0000256" key="5">
    <source>
        <dbReference type="ARBA" id="ARBA00022989"/>
    </source>
</evidence>
<evidence type="ECO:0000313" key="10">
    <source>
        <dbReference type="Proteomes" id="UP000759443"/>
    </source>
</evidence>
<evidence type="ECO:0000256" key="4">
    <source>
        <dbReference type="ARBA" id="ARBA00022692"/>
    </source>
</evidence>
<comment type="subcellular location">
    <subcellularLocation>
        <location evidence="2">Endomembrane system</location>
        <topology evidence="2">Multi-pass membrane protein</topology>
    </subcellularLocation>
</comment>
<feature type="transmembrane region" description="Helical" evidence="7">
    <location>
        <begin position="113"/>
        <end position="136"/>
    </location>
</feature>
<feature type="transmembrane region" description="Helical" evidence="7">
    <location>
        <begin position="318"/>
        <end position="340"/>
    </location>
</feature>
<feature type="transmembrane region" description="Helical" evidence="7">
    <location>
        <begin position="244"/>
        <end position="264"/>
    </location>
</feature>
<sequence length="656" mass="71181">MDLPRLTLLRQVELHASSEGRRALFLARDRSNGKIFTIPRALAAGLCKAKVAMGQPGAPPDLSNAGARDIYGFLHMLESVRKSETAGHRKFNPVFMSFSLLDLSAYQARLMPLAQLIVAPGFLLFFLCLAIFSGYVGTQNGWQALESFKSVFSLEAILTFGLFAPLLKVIHELGHVLAATRYGVQVQNAGVNLIAFYPMPFVDCTDADFSARRRHRVIISLAGIGVDLTIGMLAFIAWHFTEGSYVQTLLGNVYVFCTLNSILFNGNPLVKLDGYFAFADAIGNRNLYTSAQARFSGLLKYLTSFGAIGTLPGSGTNAFLACYAAATIVYRIHMLTNIAWGLAPRYLGGGTFLVAWAAIAMFHTPVVALARNAIQKPLPQARSVWLKRGLALGAVIAFALLVPLPFNTVVPVSIAAAENYSVTAASNGFLDYARDSGNVRAGDRLFSLTSPQLQDEHAGLVLDVREALLAFQSLRGDDQSKAQAALRQISDLKARLDIVETSISQLSIHASRDGIFVRTTKASKGEQLIAGAPLGQLLPEQGHSVFAGDFPEQYVAKFQQGLTGADLRLDTRHNAIDPATVHLQQIMSYDQASGTRSYRIQFPLAMAPAAIAGAPGDIRLSFASGTLFDHVRFAFDALIANYRQAQLSDQHKYLQD</sequence>
<dbReference type="RefSeq" id="WP_209949215.1">
    <property type="nucleotide sequence ID" value="NZ_JAGGJU010000018.1"/>
</dbReference>
<dbReference type="InterPro" id="IPR008915">
    <property type="entry name" value="Peptidase_M50"/>
</dbReference>
<feature type="transmembrane region" description="Helical" evidence="7">
    <location>
        <begin position="148"/>
        <end position="167"/>
    </location>
</feature>